<dbReference type="InterPro" id="IPR018300">
    <property type="entry name" value="Aminotrans_IV_CS"/>
</dbReference>
<dbReference type="GO" id="GO:0004084">
    <property type="term" value="F:branched-chain-amino-acid transaminase activity"/>
    <property type="evidence" value="ECO:0007669"/>
    <property type="project" value="UniProtKB-EC"/>
</dbReference>
<accession>A0A5M8QGL6</accession>
<evidence type="ECO:0000256" key="1">
    <source>
        <dbReference type="ARBA" id="ARBA00001933"/>
    </source>
</evidence>
<evidence type="ECO:0000256" key="7">
    <source>
        <dbReference type="ARBA" id="ARBA00022898"/>
    </source>
</evidence>
<name>A0A5M8QGL6_9BACT</name>
<dbReference type="EC" id="2.6.1.42" evidence="6"/>
<comment type="catalytic activity">
    <reaction evidence="9">
        <text>L-isoleucine + 2-oxoglutarate = (S)-3-methyl-2-oxopentanoate + L-glutamate</text>
        <dbReference type="Rhea" id="RHEA:24801"/>
        <dbReference type="ChEBI" id="CHEBI:16810"/>
        <dbReference type="ChEBI" id="CHEBI:29985"/>
        <dbReference type="ChEBI" id="CHEBI:35146"/>
        <dbReference type="ChEBI" id="CHEBI:58045"/>
        <dbReference type="EC" id="2.6.1.42"/>
    </reaction>
</comment>
<evidence type="ECO:0000256" key="10">
    <source>
        <dbReference type="ARBA" id="ARBA00049229"/>
    </source>
</evidence>
<evidence type="ECO:0000256" key="11">
    <source>
        <dbReference type="RuleBase" id="RU004106"/>
    </source>
</evidence>
<evidence type="ECO:0000256" key="4">
    <source>
        <dbReference type="ARBA" id="ARBA00005072"/>
    </source>
</evidence>
<comment type="catalytic activity">
    <reaction evidence="8">
        <text>L-valine + 2-oxoglutarate = 3-methyl-2-oxobutanoate + L-glutamate</text>
        <dbReference type="Rhea" id="RHEA:24813"/>
        <dbReference type="ChEBI" id="CHEBI:11851"/>
        <dbReference type="ChEBI" id="CHEBI:16810"/>
        <dbReference type="ChEBI" id="CHEBI:29985"/>
        <dbReference type="ChEBI" id="CHEBI:57762"/>
        <dbReference type="EC" id="2.6.1.42"/>
    </reaction>
</comment>
<keyword evidence="7 12" id="KW-0663">Pyridoxal phosphate</keyword>
<keyword evidence="13" id="KW-0032">Aminotransferase</keyword>
<evidence type="ECO:0000313" key="15">
    <source>
        <dbReference type="Proteomes" id="UP000323866"/>
    </source>
</evidence>
<dbReference type="RefSeq" id="WP_149098235.1">
    <property type="nucleotide sequence ID" value="NZ_BMMG01000003.1"/>
</dbReference>
<evidence type="ECO:0000256" key="6">
    <source>
        <dbReference type="ARBA" id="ARBA00013053"/>
    </source>
</evidence>
<dbReference type="GO" id="GO:0046394">
    <property type="term" value="P:carboxylic acid biosynthetic process"/>
    <property type="evidence" value="ECO:0007669"/>
    <property type="project" value="UniProtKB-ARBA"/>
</dbReference>
<comment type="pathway">
    <text evidence="4">Amino-acid biosynthesis; L-leucine biosynthesis; L-leucine from 3-methyl-2-oxobutanoate: step 4/4.</text>
</comment>
<comment type="pathway">
    <text evidence="3">Amino-acid biosynthesis; L-valine biosynthesis; L-valine from pyruvate: step 4/4.</text>
</comment>
<dbReference type="AlphaFoldDB" id="A0A5M8QGL6"/>
<dbReference type="PANTHER" id="PTHR42743:SF11">
    <property type="entry name" value="AMINODEOXYCHORISMATE LYASE"/>
    <property type="match status" value="1"/>
</dbReference>
<dbReference type="InterPro" id="IPR036038">
    <property type="entry name" value="Aminotransferase-like"/>
</dbReference>
<evidence type="ECO:0000256" key="3">
    <source>
        <dbReference type="ARBA" id="ARBA00004931"/>
    </source>
</evidence>
<dbReference type="InterPro" id="IPR043132">
    <property type="entry name" value="BCAT-like_C"/>
</dbReference>
<reference evidence="13 15" key="1">
    <citation type="submission" date="2019-07" db="EMBL/GenBank/DDBJ databases">
        <authorList>
            <person name="Qu J.-H."/>
        </authorList>
    </citation>
    <scope>NUCLEOTIDE SEQUENCE [LARGE SCALE GENOMIC DNA]</scope>
    <source>
        <strain evidence="13 15">MDT1-10-3</strain>
    </source>
</reference>
<evidence type="ECO:0000256" key="8">
    <source>
        <dbReference type="ARBA" id="ARBA00048212"/>
    </source>
</evidence>
<dbReference type="OrthoDB" id="9805628at2"/>
<keyword evidence="13" id="KW-0808">Transferase</keyword>
<dbReference type="PANTHER" id="PTHR42743">
    <property type="entry name" value="AMINO-ACID AMINOTRANSFERASE"/>
    <property type="match status" value="1"/>
</dbReference>
<dbReference type="Gene3D" id="3.20.10.10">
    <property type="entry name" value="D-amino Acid Aminotransferase, subunit A, domain 2"/>
    <property type="match status" value="1"/>
</dbReference>
<evidence type="ECO:0000256" key="2">
    <source>
        <dbReference type="ARBA" id="ARBA00004824"/>
    </source>
</evidence>
<comment type="similarity">
    <text evidence="5 11">Belongs to the class-IV pyridoxal-phosphate-dependent aminotransferase family.</text>
</comment>
<dbReference type="Proteomes" id="UP000323866">
    <property type="component" value="Unassembled WGS sequence"/>
</dbReference>
<organism evidence="13 15">
    <name type="scientific">Rufibacter glacialis</name>
    <dbReference type="NCBI Taxonomy" id="1259555"/>
    <lineage>
        <taxon>Bacteria</taxon>
        <taxon>Pseudomonadati</taxon>
        <taxon>Bacteroidota</taxon>
        <taxon>Cytophagia</taxon>
        <taxon>Cytophagales</taxon>
        <taxon>Hymenobacteraceae</taxon>
        <taxon>Rufibacter</taxon>
    </lineage>
</organism>
<dbReference type="InterPro" id="IPR001544">
    <property type="entry name" value="Aminotrans_IV"/>
</dbReference>
<dbReference type="SUPFAM" id="SSF56752">
    <property type="entry name" value="D-aminoacid aminotransferase-like PLP-dependent enzymes"/>
    <property type="match status" value="1"/>
</dbReference>
<evidence type="ECO:0000313" key="13">
    <source>
        <dbReference type="EMBL" id="KAA6434291.1"/>
    </source>
</evidence>
<dbReference type="EMBL" id="JBGOGF010000010">
    <property type="protein sequence ID" value="MFA1773009.1"/>
    <property type="molecule type" value="Genomic_DNA"/>
</dbReference>
<comment type="pathway">
    <text evidence="2">Amino-acid biosynthesis; L-isoleucine biosynthesis; L-isoleucine from 2-oxobutanoate: step 4/4.</text>
</comment>
<evidence type="ECO:0000256" key="12">
    <source>
        <dbReference type="RuleBase" id="RU004516"/>
    </source>
</evidence>
<reference evidence="13 15" key="2">
    <citation type="submission" date="2019-09" db="EMBL/GenBank/DDBJ databases">
        <title>A bacterium isolated from glacier soil.</title>
        <authorList>
            <person name="Liu Q."/>
        </authorList>
    </citation>
    <scope>NUCLEOTIDE SEQUENCE [LARGE SCALE GENOMIC DNA]</scope>
    <source>
        <strain evidence="13 15">MDT1-10-3</strain>
    </source>
</reference>
<dbReference type="Gene3D" id="3.30.470.10">
    <property type="match status" value="1"/>
</dbReference>
<dbReference type="Proteomes" id="UP001570846">
    <property type="component" value="Unassembled WGS sequence"/>
</dbReference>
<comment type="caution">
    <text evidence="13">The sequence shown here is derived from an EMBL/GenBank/DDBJ whole genome shotgun (WGS) entry which is preliminary data.</text>
</comment>
<evidence type="ECO:0000313" key="14">
    <source>
        <dbReference type="EMBL" id="MFA1773009.1"/>
    </source>
</evidence>
<comment type="catalytic activity">
    <reaction evidence="10">
        <text>L-leucine + 2-oxoglutarate = 4-methyl-2-oxopentanoate + L-glutamate</text>
        <dbReference type="Rhea" id="RHEA:18321"/>
        <dbReference type="ChEBI" id="CHEBI:16810"/>
        <dbReference type="ChEBI" id="CHEBI:17865"/>
        <dbReference type="ChEBI" id="CHEBI:29985"/>
        <dbReference type="ChEBI" id="CHEBI:57427"/>
        <dbReference type="EC" id="2.6.1.42"/>
    </reaction>
</comment>
<comment type="cofactor">
    <cofactor evidence="1 12">
        <name>pyridoxal 5'-phosphate</name>
        <dbReference type="ChEBI" id="CHEBI:597326"/>
    </cofactor>
</comment>
<dbReference type="InterPro" id="IPR043131">
    <property type="entry name" value="BCAT-like_N"/>
</dbReference>
<protein>
    <recommendedName>
        <fullName evidence="6">branched-chain-amino-acid transaminase</fullName>
        <ecNumber evidence="6">2.6.1.42</ecNumber>
    </recommendedName>
</protein>
<dbReference type="PROSITE" id="PS00770">
    <property type="entry name" value="AA_TRANSFER_CLASS_4"/>
    <property type="match status" value="1"/>
</dbReference>
<gene>
    <name evidence="14" type="ORF">ACD591_17045</name>
    <name evidence="13" type="ORF">FOE74_08780</name>
</gene>
<dbReference type="EMBL" id="VKKZ01000020">
    <property type="protein sequence ID" value="KAA6434291.1"/>
    <property type="molecule type" value="Genomic_DNA"/>
</dbReference>
<dbReference type="Pfam" id="PF01063">
    <property type="entry name" value="Aminotran_4"/>
    <property type="match status" value="1"/>
</dbReference>
<reference evidence="14 16" key="3">
    <citation type="submission" date="2024-08" db="EMBL/GenBank/DDBJ databases">
        <authorList>
            <person name="Wei W."/>
        </authorList>
    </citation>
    <scope>NUCLEOTIDE SEQUENCE [LARGE SCALE GENOMIC DNA]</scope>
    <source>
        <strain evidence="14 16">XU2</strain>
    </source>
</reference>
<evidence type="ECO:0000256" key="5">
    <source>
        <dbReference type="ARBA" id="ARBA00009320"/>
    </source>
</evidence>
<sequence>MYLLYNGQLLQEADLVLPLTNRAFQYNDGFFETMVLDKGLLRFWDHHQERMQEAASTLQILLPEALKGDTFLKLVEDLAANNATGFLARVKLKVWRAGEGLYTPQTHSADWLLTVQAMPAPASQPLQVGICQTVKTLPSPFSSFKGFNSLLYVLASQERARRQLDDLVLLDPAGHVAELTASNLFWIKDQQLFTPALETGCLNGVLRRALFEWASKSNYQMHEGLYEPAAVYASDFAFAGNVTGLKPIKDLQGQALSTNPDFLSQLEKELFH</sequence>
<proteinExistence type="inferred from homology"/>
<dbReference type="InterPro" id="IPR050571">
    <property type="entry name" value="Class-IV_PLP-Dep_Aminotrnsfr"/>
</dbReference>
<evidence type="ECO:0000256" key="9">
    <source>
        <dbReference type="ARBA" id="ARBA00048798"/>
    </source>
</evidence>
<keyword evidence="16" id="KW-1185">Reference proteome</keyword>
<evidence type="ECO:0000313" key="16">
    <source>
        <dbReference type="Proteomes" id="UP001570846"/>
    </source>
</evidence>